<dbReference type="InterPro" id="IPR036179">
    <property type="entry name" value="Ig-like_dom_sf"/>
</dbReference>
<dbReference type="EnsemblMetazoa" id="XM_038206720.1">
    <property type="protein sequence ID" value="XP_038062648.1"/>
    <property type="gene ID" value="LOC119733144"/>
</dbReference>
<organism evidence="2 3">
    <name type="scientific">Patiria miniata</name>
    <name type="common">Bat star</name>
    <name type="synonym">Asterina miniata</name>
    <dbReference type="NCBI Taxonomy" id="46514"/>
    <lineage>
        <taxon>Eukaryota</taxon>
        <taxon>Metazoa</taxon>
        <taxon>Echinodermata</taxon>
        <taxon>Eleutherozoa</taxon>
        <taxon>Asterozoa</taxon>
        <taxon>Asteroidea</taxon>
        <taxon>Valvatacea</taxon>
        <taxon>Valvatida</taxon>
        <taxon>Asterinidae</taxon>
        <taxon>Patiria</taxon>
    </lineage>
</organism>
<dbReference type="AlphaFoldDB" id="A0A914AFZ1"/>
<accession>A0A914AFZ1</accession>
<sequence>MMLLKQQQVLFQPASWRYVYFLLMSVVLLSCIPREVTPLFLTKGSASPASEFINIKEGKTLSMNCSAPSKDLYRVWLGKSIGSDDTNWLTQNSTIKTNDPRVSIATRSFDEHSAFYMQITDSTESDAGRYKCHVTWGGANSFGYIFVSVQYFPAENPICATNESDRISTESIAVWCDTAIGNPEVTITWRVDHSDKKSQVSSTAQNYRRTHE</sequence>
<dbReference type="OrthoDB" id="10010359at2759"/>
<dbReference type="Proteomes" id="UP000887568">
    <property type="component" value="Unplaced"/>
</dbReference>
<dbReference type="PROSITE" id="PS50835">
    <property type="entry name" value="IG_LIKE"/>
    <property type="match status" value="1"/>
</dbReference>
<protein>
    <recommendedName>
        <fullName evidence="1">Ig-like domain-containing protein</fullName>
    </recommendedName>
</protein>
<dbReference type="SMART" id="SM00409">
    <property type="entry name" value="IG"/>
    <property type="match status" value="1"/>
</dbReference>
<proteinExistence type="predicted"/>
<dbReference type="InterPro" id="IPR007110">
    <property type="entry name" value="Ig-like_dom"/>
</dbReference>
<feature type="domain" description="Ig-like" evidence="1">
    <location>
        <begin position="48"/>
        <end position="135"/>
    </location>
</feature>
<dbReference type="InterPro" id="IPR013106">
    <property type="entry name" value="Ig_V-set"/>
</dbReference>
<evidence type="ECO:0000313" key="3">
    <source>
        <dbReference type="Proteomes" id="UP000887568"/>
    </source>
</evidence>
<dbReference type="InterPro" id="IPR013783">
    <property type="entry name" value="Ig-like_fold"/>
</dbReference>
<keyword evidence="3" id="KW-1185">Reference proteome</keyword>
<name>A0A914AFZ1_PATMI</name>
<dbReference type="InterPro" id="IPR003599">
    <property type="entry name" value="Ig_sub"/>
</dbReference>
<dbReference type="GeneID" id="119733144"/>
<dbReference type="RefSeq" id="XP_038062648.1">
    <property type="nucleotide sequence ID" value="XM_038206720.1"/>
</dbReference>
<dbReference type="SUPFAM" id="SSF48726">
    <property type="entry name" value="Immunoglobulin"/>
    <property type="match status" value="1"/>
</dbReference>
<reference evidence="2" key="1">
    <citation type="submission" date="2022-11" db="UniProtKB">
        <authorList>
            <consortium name="EnsemblMetazoa"/>
        </authorList>
    </citation>
    <scope>IDENTIFICATION</scope>
</reference>
<dbReference type="Pfam" id="PF07686">
    <property type="entry name" value="V-set"/>
    <property type="match status" value="1"/>
</dbReference>
<evidence type="ECO:0000313" key="2">
    <source>
        <dbReference type="EnsemblMetazoa" id="XP_038062648.1"/>
    </source>
</evidence>
<dbReference type="Gene3D" id="2.60.40.10">
    <property type="entry name" value="Immunoglobulins"/>
    <property type="match status" value="1"/>
</dbReference>
<dbReference type="PROSITE" id="PS51257">
    <property type="entry name" value="PROKAR_LIPOPROTEIN"/>
    <property type="match status" value="1"/>
</dbReference>
<evidence type="ECO:0000259" key="1">
    <source>
        <dbReference type="PROSITE" id="PS50835"/>
    </source>
</evidence>